<dbReference type="EMBL" id="OZ034820">
    <property type="protein sequence ID" value="CAL1399530.1"/>
    <property type="molecule type" value="Genomic_DNA"/>
</dbReference>
<name>A0AAV2FQ23_9ROSI</name>
<accession>A0AAV2FQ23</accession>
<dbReference type="CDD" id="cd09272">
    <property type="entry name" value="RNase_HI_RT_Ty1"/>
    <property type="match status" value="1"/>
</dbReference>
<dbReference type="PANTHER" id="PTHR11439">
    <property type="entry name" value="GAG-POL-RELATED RETROTRANSPOSON"/>
    <property type="match status" value="1"/>
</dbReference>
<proteinExistence type="predicted"/>
<gene>
    <name evidence="1" type="ORF">LTRI10_LOCUS39709</name>
</gene>
<keyword evidence="2" id="KW-1185">Reference proteome</keyword>
<sequence length="120" mass="13952">MLVVWILVVLLLRVVFVWGDLFMLWCCKKQYWGSKSSAKAEYRVMSDVSSELVWLRRLHGDLGVDCDLPFQLYVDITSEIQIATNPVLHDSQNTSRVIFNTYETRFGMVFSSYSVILLHL</sequence>
<dbReference type="AlphaFoldDB" id="A0AAV2FQ23"/>
<dbReference type="PANTHER" id="PTHR11439:SF483">
    <property type="entry name" value="PEPTIDE SYNTHASE GLIP-LIKE, PUTATIVE (AFU_ORTHOLOGUE AFUA_3G12920)-RELATED"/>
    <property type="match status" value="1"/>
</dbReference>
<evidence type="ECO:0000313" key="1">
    <source>
        <dbReference type="EMBL" id="CAL1399530.1"/>
    </source>
</evidence>
<dbReference type="Proteomes" id="UP001497516">
    <property type="component" value="Chromosome 7"/>
</dbReference>
<organism evidence="1 2">
    <name type="scientific">Linum trigynum</name>
    <dbReference type="NCBI Taxonomy" id="586398"/>
    <lineage>
        <taxon>Eukaryota</taxon>
        <taxon>Viridiplantae</taxon>
        <taxon>Streptophyta</taxon>
        <taxon>Embryophyta</taxon>
        <taxon>Tracheophyta</taxon>
        <taxon>Spermatophyta</taxon>
        <taxon>Magnoliopsida</taxon>
        <taxon>eudicotyledons</taxon>
        <taxon>Gunneridae</taxon>
        <taxon>Pentapetalae</taxon>
        <taxon>rosids</taxon>
        <taxon>fabids</taxon>
        <taxon>Malpighiales</taxon>
        <taxon>Linaceae</taxon>
        <taxon>Linum</taxon>
    </lineage>
</organism>
<reference evidence="1 2" key="1">
    <citation type="submission" date="2024-04" db="EMBL/GenBank/DDBJ databases">
        <authorList>
            <person name="Fracassetti M."/>
        </authorList>
    </citation>
    <scope>NUCLEOTIDE SEQUENCE [LARGE SCALE GENOMIC DNA]</scope>
</reference>
<evidence type="ECO:0000313" key="2">
    <source>
        <dbReference type="Proteomes" id="UP001497516"/>
    </source>
</evidence>
<protein>
    <submittedName>
        <fullName evidence="1">Uncharacterized protein</fullName>
    </submittedName>
</protein>